<dbReference type="Pfam" id="PF00078">
    <property type="entry name" value="RVT_1"/>
    <property type="match status" value="1"/>
</dbReference>
<keyword evidence="3" id="KW-0695">RNA-directed DNA polymerase</keyword>
<feature type="domain" description="Reverse transcriptase" evidence="2">
    <location>
        <begin position="96"/>
        <end position="329"/>
    </location>
</feature>
<dbReference type="InterPro" id="IPR030931">
    <property type="entry name" value="Group_II_RT_mat"/>
</dbReference>
<sequence length="453" mass="52833">MPERRGSAVSKSFFRGEAGKNDKCFHKSAGTERKIYIKAKTDKHGRFWGLYCHISKDELLREAYRLAKANDGVPGIDGKDFEDIEREGLEGFLEGIRQELLERTYRPLPNRRVEIPKGNGKTRTLGIPTIRDRVVQGALKLILEPIFEADFKDCSYGYRPKRHAHQAIDRVTKGILHGLTRVVDVDLSGYFDNIRHHKLLEKIARRVQDDDILHLLKLILNANGRKGVPQGGVISPLLSNIYLNEVDEMMERAREVTRRKGYDNLGFIRSADDMVILVHGHPKEDWLLQKVQKRLKEELDNLEVEMNLEKTKVVDLKKGGSFSFLGFDIRLNRNWKSKIYVSKTPRKKKCIEIGKRIRAVLKANWNKPLKEVIQAVNAVIRGWVNYFRIGNSNSTFCKVRNYTEKKVRRFVTKRKKRKGFGWKRWSREVIYQEWGLYNDYRIQYLHPKTASCR</sequence>
<comment type="similarity">
    <text evidence="1">Belongs to the bacterial reverse transcriptase family.</text>
</comment>
<dbReference type="PANTHER" id="PTHR34047">
    <property type="entry name" value="NUCLEAR INTRON MATURASE 1, MITOCHONDRIAL-RELATED"/>
    <property type="match status" value="1"/>
</dbReference>
<evidence type="ECO:0000259" key="2">
    <source>
        <dbReference type="PROSITE" id="PS50878"/>
    </source>
</evidence>
<evidence type="ECO:0000313" key="3">
    <source>
        <dbReference type="EMBL" id="GAN32413.1"/>
    </source>
</evidence>
<name>A0ABQ0JUN7_9BACT</name>
<dbReference type="CDD" id="cd01651">
    <property type="entry name" value="RT_G2_intron"/>
    <property type="match status" value="1"/>
</dbReference>
<gene>
    <name evidence="3" type="ORF">BROSI_A0927</name>
</gene>
<keyword evidence="4" id="KW-1185">Reference proteome</keyword>
<dbReference type="EMBL" id="BAFN01000001">
    <property type="protein sequence ID" value="GAN32413.1"/>
    <property type="molecule type" value="Genomic_DNA"/>
</dbReference>
<dbReference type="InterPro" id="IPR013597">
    <property type="entry name" value="Mat_intron_G2"/>
</dbReference>
<protein>
    <submittedName>
        <fullName evidence="3">Retron-type reverse transcriptase</fullName>
    </submittedName>
</protein>
<organism evidence="3 4">
    <name type="scientific">Candidatus Brocadia sinica JPN1</name>
    <dbReference type="NCBI Taxonomy" id="1197129"/>
    <lineage>
        <taxon>Bacteria</taxon>
        <taxon>Pseudomonadati</taxon>
        <taxon>Planctomycetota</taxon>
        <taxon>Candidatus Brocadiia</taxon>
        <taxon>Candidatus Brocadiales</taxon>
        <taxon>Candidatus Brocadiaceae</taxon>
        <taxon>Candidatus Brocadia</taxon>
    </lineage>
</organism>
<dbReference type="InterPro" id="IPR043502">
    <property type="entry name" value="DNA/RNA_pol_sf"/>
</dbReference>
<keyword evidence="3" id="KW-0808">Transferase</keyword>
<dbReference type="PANTHER" id="PTHR34047:SF8">
    <property type="entry name" value="PROTEIN YKFC"/>
    <property type="match status" value="1"/>
</dbReference>
<dbReference type="RefSeq" id="WP_200891682.1">
    <property type="nucleotide sequence ID" value="NZ_BAFN01000001.1"/>
</dbReference>
<accession>A0ABQ0JUN7</accession>
<evidence type="ECO:0000313" key="4">
    <source>
        <dbReference type="Proteomes" id="UP000032309"/>
    </source>
</evidence>
<dbReference type="InterPro" id="IPR051083">
    <property type="entry name" value="GrpII_Intron_Splice-Mob/Def"/>
</dbReference>
<comment type="caution">
    <text evidence="3">The sequence shown here is derived from an EMBL/GenBank/DDBJ whole genome shotgun (WGS) entry which is preliminary data.</text>
</comment>
<dbReference type="Proteomes" id="UP000032309">
    <property type="component" value="Unassembled WGS sequence"/>
</dbReference>
<dbReference type="PROSITE" id="PS50878">
    <property type="entry name" value="RT_POL"/>
    <property type="match status" value="1"/>
</dbReference>
<dbReference type="GO" id="GO:0003964">
    <property type="term" value="F:RNA-directed DNA polymerase activity"/>
    <property type="evidence" value="ECO:0007669"/>
    <property type="project" value="UniProtKB-KW"/>
</dbReference>
<dbReference type="Pfam" id="PF08388">
    <property type="entry name" value="GIIM"/>
    <property type="match status" value="1"/>
</dbReference>
<dbReference type="InterPro" id="IPR000477">
    <property type="entry name" value="RT_dom"/>
</dbReference>
<evidence type="ECO:0000256" key="1">
    <source>
        <dbReference type="ARBA" id="ARBA00034120"/>
    </source>
</evidence>
<dbReference type="NCBIfam" id="TIGR04416">
    <property type="entry name" value="group_II_RT_mat"/>
    <property type="match status" value="1"/>
</dbReference>
<keyword evidence="3" id="KW-0548">Nucleotidyltransferase</keyword>
<proteinExistence type="inferred from homology"/>
<dbReference type="SUPFAM" id="SSF56672">
    <property type="entry name" value="DNA/RNA polymerases"/>
    <property type="match status" value="1"/>
</dbReference>
<reference evidence="4" key="1">
    <citation type="journal article" date="2015" name="Genome Announc.">
        <title>Draft Genome Sequence of an Anaerobic Ammonium-Oxidizing Bacterium, "Candidatus Brocadia sinica".</title>
        <authorList>
            <person name="Oshiki M."/>
            <person name="Shinyako-Hata K."/>
            <person name="Satoh H."/>
            <person name="Okabe S."/>
        </authorList>
    </citation>
    <scope>NUCLEOTIDE SEQUENCE [LARGE SCALE GENOMIC DNA]</scope>
    <source>
        <strain evidence="4">JPN1</strain>
    </source>
</reference>